<feature type="region of interest" description="Disordered" evidence="1">
    <location>
        <begin position="147"/>
        <end position="173"/>
    </location>
</feature>
<reference evidence="2" key="2">
    <citation type="submission" date="2018-04" db="EMBL/GenBank/DDBJ databases">
        <title>OnivRS2 (Oryza nivara Reference Sequence Version 2).</title>
        <authorList>
            <person name="Zhang J."/>
            <person name="Kudrna D."/>
            <person name="Lee S."/>
            <person name="Talag J."/>
            <person name="Rajasekar S."/>
            <person name="Welchert J."/>
            <person name="Hsing Y.-I."/>
            <person name="Wing R.A."/>
        </authorList>
    </citation>
    <scope>NUCLEOTIDE SEQUENCE [LARGE SCALE GENOMIC DNA]</scope>
    <source>
        <strain evidence="2">SL10</strain>
    </source>
</reference>
<dbReference type="InterPro" id="IPR025984">
    <property type="entry name" value="DCTPP"/>
</dbReference>
<dbReference type="PANTHER" id="PTHR14552:SF21">
    <property type="entry name" value="DCTP PYROPHOSPHATASE 1"/>
    <property type="match status" value="1"/>
</dbReference>
<dbReference type="Gramene" id="ONIVA07G12490.1">
    <property type="protein sequence ID" value="ONIVA07G12490.1"/>
    <property type="gene ID" value="ONIVA07G12490"/>
</dbReference>
<sequence length="218" mass="23963">MNGVEVVGEGRGGRDAEAAATVGLEELRRRMADFARERDWEQFHSPRNLLLALVGEVGELSEIFQWKGEVPKGLPGWDEAEKVHLGEELADVLLYLVRLSDMCGVDLGSAALRKLEINARKYPASQCKGSSKKHTYYSSRCDVSGNSNGTNHLTSNEEHDNNTSSNNDNNGDSDQLSEIYLELSWGTSGLDGWLGSVRDYSHVLNCVSFSDSLQVLGL</sequence>
<evidence type="ECO:0000313" key="3">
    <source>
        <dbReference type="Proteomes" id="UP000006591"/>
    </source>
</evidence>
<accession>A0A0E0I0M7</accession>
<dbReference type="AlphaFoldDB" id="A0A0E0I0M7"/>
<proteinExistence type="predicted"/>
<dbReference type="Gene3D" id="1.10.287.1080">
    <property type="entry name" value="MazG-like"/>
    <property type="match status" value="1"/>
</dbReference>
<organism evidence="2">
    <name type="scientific">Oryza nivara</name>
    <name type="common">Indian wild rice</name>
    <name type="synonym">Oryza sativa f. spontanea</name>
    <dbReference type="NCBI Taxonomy" id="4536"/>
    <lineage>
        <taxon>Eukaryota</taxon>
        <taxon>Viridiplantae</taxon>
        <taxon>Streptophyta</taxon>
        <taxon>Embryophyta</taxon>
        <taxon>Tracheophyta</taxon>
        <taxon>Spermatophyta</taxon>
        <taxon>Magnoliopsida</taxon>
        <taxon>Liliopsida</taxon>
        <taxon>Poales</taxon>
        <taxon>Poaceae</taxon>
        <taxon>BOP clade</taxon>
        <taxon>Oryzoideae</taxon>
        <taxon>Oryzeae</taxon>
        <taxon>Oryzinae</taxon>
        <taxon>Oryza</taxon>
    </lineage>
</organism>
<dbReference type="STRING" id="4536.A0A0E0I0M7"/>
<evidence type="ECO:0000313" key="2">
    <source>
        <dbReference type="EnsemblPlants" id="ONIVA07G12490.1"/>
    </source>
</evidence>
<dbReference type="Proteomes" id="UP000006591">
    <property type="component" value="Chromosome 7"/>
</dbReference>
<dbReference type="eggNOG" id="ENOG502S210">
    <property type="taxonomic scope" value="Eukaryota"/>
</dbReference>
<dbReference type="Pfam" id="PF12643">
    <property type="entry name" value="MazG-like"/>
    <property type="match status" value="1"/>
</dbReference>
<feature type="compositionally biased region" description="Low complexity" evidence="1">
    <location>
        <begin position="162"/>
        <end position="173"/>
    </location>
</feature>
<reference evidence="2" key="1">
    <citation type="submission" date="2015-04" db="UniProtKB">
        <authorList>
            <consortium name="EnsemblPlants"/>
        </authorList>
    </citation>
    <scope>IDENTIFICATION</scope>
    <source>
        <strain evidence="2">SL10</strain>
    </source>
</reference>
<dbReference type="PANTHER" id="PTHR14552">
    <property type="match status" value="1"/>
</dbReference>
<dbReference type="SUPFAM" id="SSF101386">
    <property type="entry name" value="all-alpha NTP pyrophosphatases"/>
    <property type="match status" value="1"/>
</dbReference>
<keyword evidence="3" id="KW-1185">Reference proteome</keyword>
<dbReference type="GO" id="GO:0009143">
    <property type="term" value="P:nucleoside triphosphate catabolic process"/>
    <property type="evidence" value="ECO:0007669"/>
    <property type="project" value="InterPro"/>
</dbReference>
<dbReference type="GO" id="GO:0047429">
    <property type="term" value="F:nucleoside triphosphate diphosphatase activity"/>
    <property type="evidence" value="ECO:0007669"/>
    <property type="project" value="InterPro"/>
</dbReference>
<dbReference type="OMA" id="IYLELSW"/>
<name>A0A0E0I0M7_ORYNI</name>
<dbReference type="EnsemblPlants" id="ONIVA07G12490.1">
    <property type="protein sequence ID" value="ONIVA07G12490.1"/>
    <property type="gene ID" value="ONIVA07G12490"/>
</dbReference>
<evidence type="ECO:0000256" key="1">
    <source>
        <dbReference type="SAM" id="MobiDB-lite"/>
    </source>
</evidence>
<dbReference type="CDD" id="cd11537">
    <property type="entry name" value="NTP-PPase_RS21-C6_like"/>
    <property type="match status" value="1"/>
</dbReference>
<protein>
    <submittedName>
        <fullName evidence="2">Uncharacterized protein</fullName>
    </submittedName>
</protein>